<dbReference type="AlphaFoldDB" id="A0A9D4HWY0"/>
<reference evidence="1" key="2">
    <citation type="submission" date="2020-11" db="EMBL/GenBank/DDBJ databases">
        <authorList>
            <person name="McCartney M.A."/>
            <person name="Auch B."/>
            <person name="Kono T."/>
            <person name="Mallez S."/>
            <person name="Becker A."/>
            <person name="Gohl D.M."/>
            <person name="Silverstein K.A.T."/>
            <person name="Koren S."/>
            <person name="Bechman K.B."/>
            <person name="Herman A."/>
            <person name="Abrahante J.E."/>
            <person name="Garbe J."/>
        </authorList>
    </citation>
    <scope>NUCLEOTIDE SEQUENCE</scope>
    <source>
        <strain evidence="1">Duluth1</strain>
        <tissue evidence="1">Whole animal</tissue>
    </source>
</reference>
<organism evidence="1 2">
    <name type="scientific">Dreissena polymorpha</name>
    <name type="common">Zebra mussel</name>
    <name type="synonym">Mytilus polymorpha</name>
    <dbReference type="NCBI Taxonomy" id="45954"/>
    <lineage>
        <taxon>Eukaryota</taxon>
        <taxon>Metazoa</taxon>
        <taxon>Spiralia</taxon>
        <taxon>Lophotrochozoa</taxon>
        <taxon>Mollusca</taxon>
        <taxon>Bivalvia</taxon>
        <taxon>Autobranchia</taxon>
        <taxon>Heteroconchia</taxon>
        <taxon>Euheterodonta</taxon>
        <taxon>Imparidentia</taxon>
        <taxon>Neoheterodontei</taxon>
        <taxon>Myida</taxon>
        <taxon>Dreissenoidea</taxon>
        <taxon>Dreissenidae</taxon>
        <taxon>Dreissena</taxon>
    </lineage>
</organism>
<dbReference type="EMBL" id="JAIWYP010000011">
    <property type="protein sequence ID" value="KAH3735909.1"/>
    <property type="molecule type" value="Genomic_DNA"/>
</dbReference>
<dbReference type="Proteomes" id="UP000828390">
    <property type="component" value="Unassembled WGS sequence"/>
</dbReference>
<name>A0A9D4HWY0_DREPO</name>
<evidence type="ECO:0000313" key="1">
    <source>
        <dbReference type="EMBL" id="KAH3735909.1"/>
    </source>
</evidence>
<keyword evidence="2" id="KW-1185">Reference proteome</keyword>
<reference evidence="1" key="1">
    <citation type="journal article" date="2019" name="bioRxiv">
        <title>The Genome of the Zebra Mussel, Dreissena polymorpha: A Resource for Invasive Species Research.</title>
        <authorList>
            <person name="McCartney M.A."/>
            <person name="Auch B."/>
            <person name="Kono T."/>
            <person name="Mallez S."/>
            <person name="Zhang Y."/>
            <person name="Obille A."/>
            <person name="Becker A."/>
            <person name="Abrahante J.E."/>
            <person name="Garbe J."/>
            <person name="Badalamenti J.P."/>
            <person name="Herman A."/>
            <person name="Mangelson H."/>
            <person name="Liachko I."/>
            <person name="Sullivan S."/>
            <person name="Sone E.D."/>
            <person name="Koren S."/>
            <person name="Silverstein K.A.T."/>
            <person name="Beckman K.B."/>
            <person name="Gohl D.M."/>
        </authorList>
    </citation>
    <scope>NUCLEOTIDE SEQUENCE</scope>
    <source>
        <strain evidence="1">Duluth1</strain>
        <tissue evidence="1">Whole animal</tissue>
    </source>
</reference>
<evidence type="ECO:0000313" key="2">
    <source>
        <dbReference type="Proteomes" id="UP000828390"/>
    </source>
</evidence>
<sequence>MAFISHLQDKSWSVKTTPKLSYRWIVREERNWQFFTERRSEFRSCDTHNSHIRTEQHSCRATDHLKECGKHLCDVQERYTVFVLETERDKHVRKAKEAYYIRLFQPMMNK</sequence>
<accession>A0A9D4HWY0</accession>
<proteinExistence type="predicted"/>
<gene>
    <name evidence="1" type="ORF">DPMN_042470</name>
</gene>
<comment type="caution">
    <text evidence="1">The sequence shown here is derived from an EMBL/GenBank/DDBJ whole genome shotgun (WGS) entry which is preliminary data.</text>
</comment>
<protein>
    <submittedName>
        <fullName evidence="1">Uncharacterized protein</fullName>
    </submittedName>
</protein>